<feature type="compositionally biased region" description="Acidic residues" evidence="1">
    <location>
        <begin position="115"/>
        <end position="139"/>
    </location>
</feature>
<dbReference type="Proteomes" id="UP000750711">
    <property type="component" value="Unassembled WGS sequence"/>
</dbReference>
<evidence type="ECO:0000313" key="2">
    <source>
        <dbReference type="EMBL" id="KAH0547873.1"/>
    </source>
</evidence>
<dbReference type="EMBL" id="JAGHQM010003169">
    <property type="protein sequence ID" value="KAH0547873.1"/>
    <property type="molecule type" value="Genomic_DNA"/>
</dbReference>
<reference evidence="2" key="1">
    <citation type="submission" date="2021-03" db="EMBL/GenBank/DDBJ databases">
        <title>Comparative genomics and phylogenomic investigation of the class Geoglossomycetes provide insights into ecological specialization and systematics.</title>
        <authorList>
            <person name="Melie T."/>
            <person name="Pirro S."/>
            <person name="Miller A.N."/>
            <person name="Quandt A."/>
        </authorList>
    </citation>
    <scope>NUCLEOTIDE SEQUENCE</scope>
    <source>
        <strain evidence="2">CAQ_001_2017</strain>
    </source>
</reference>
<keyword evidence="3" id="KW-1185">Reference proteome</keyword>
<comment type="caution">
    <text evidence="2">The sequence shown here is derived from an EMBL/GenBank/DDBJ whole genome shotgun (WGS) entry which is preliminary data.</text>
</comment>
<evidence type="ECO:0000256" key="1">
    <source>
        <dbReference type="SAM" id="MobiDB-lite"/>
    </source>
</evidence>
<protein>
    <submittedName>
        <fullName evidence="2">Uncharacterized protein</fullName>
    </submittedName>
</protein>
<sequence length="145" mass="16153">MGYLRMKNLMSDHVGSVKDVMFRKSTDRVRGRLDGMVSSVEITITDRTKEIFARIKRDYLTLLGGGDPLNQGEPIPKRERTLGEGAVEIIKGHDCIWRELTSSEGGGHEGRSVAADEEIANADEDDVNMEDDDATITDDDSARRR</sequence>
<proteinExistence type="predicted"/>
<evidence type="ECO:0000313" key="3">
    <source>
        <dbReference type="Proteomes" id="UP000750711"/>
    </source>
</evidence>
<name>A0A9P8IA40_9PEZI</name>
<feature type="region of interest" description="Disordered" evidence="1">
    <location>
        <begin position="100"/>
        <end position="145"/>
    </location>
</feature>
<accession>A0A9P8IA40</accession>
<gene>
    <name evidence="2" type="ORF">GP486_008386</name>
</gene>
<organism evidence="2 3">
    <name type="scientific">Trichoglossum hirsutum</name>
    <dbReference type="NCBI Taxonomy" id="265104"/>
    <lineage>
        <taxon>Eukaryota</taxon>
        <taxon>Fungi</taxon>
        <taxon>Dikarya</taxon>
        <taxon>Ascomycota</taxon>
        <taxon>Pezizomycotina</taxon>
        <taxon>Geoglossomycetes</taxon>
        <taxon>Geoglossales</taxon>
        <taxon>Geoglossaceae</taxon>
        <taxon>Trichoglossum</taxon>
    </lineage>
</organism>
<dbReference type="AlphaFoldDB" id="A0A9P8IA40"/>